<dbReference type="GO" id="GO:0008170">
    <property type="term" value="F:N-methyltransferase activity"/>
    <property type="evidence" value="ECO:0007669"/>
    <property type="project" value="InterPro"/>
</dbReference>
<comment type="similarity">
    <text evidence="1 4">Belongs to the N(4)/N(6)-methyltransferase family.</text>
</comment>
<evidence type="ECO:0000259" key="6">
    <source>
        <dbReference type="SMART" id="SM00470"/>
    </source>
</evidence>
<proteinExistence type="inferred from homology"/>
<evidence type="ECO:0000256" key="4">
    <source>
        <dbReference type="RuleBase" id="RU362026"/>
    </source>
</evidence>
<feature type="compositionally biased region" description="Basic and acidic residues" evidence="5">
    <location>
        <begin position="19"/>
        <end position="30"/>
    </location>
</feature>
<feature type="region of interest" description="Disordered" evidence="5">
    <location>
        <begin position="1"/>
        <end position="30"/>
    </location>
</feature>
<dbReference type="InterPro" id="IPR002941">
    <property type="entry name" value="DNA_methylase_N4/N6"/>
</dbReference>
<dbReference type="RefSeq" id="WP_154206634.1">
    <property type="nucleotide sequence ID" value="NZ_WJYN01000003.1"/>
</dbReference>
<evidence type="ECO:0000256" key="5">
    <source>
        <dbReference type="SAM" id="MobiDB-lite"/>
    </source>
</evidence>
<dbReference type="Proteomes" id="UP000441032">
    <property type="component" value="Unassembled WGS sequence"/>
</dbReference>
<dbReference type="InterPro" id="IPR003115">
    <property type="entry name" value="ParB_N"/>
</dbReference>
<dbReference type="AlphaFoldDB" id="A0A7X2LAC9"/>
<evidence type="ECO:0000313" key="7">
    <source>
        <dbReference type="EMBL" id="MRS98901.1"/>
    </source>
</evidence>
<protein>
    <recommendedName>
        <fullName evidence="4">Methyltransferase</fullName>
        <ecNumber evidence="4">2.1.1.-</ecNumber>
    </recommendedName>
</protein>
<feature type="region of interest" description="Disordered" evidence="5">
    <location>
        <begin position="441"/>
        <end position="464"/>
    </location>
</feature>
<feature type="compositionally biased region" description="Low complexity" evidence="5">
    <location>
        <begin position="455"/>
        <end position="464"/>
    </location>
</feature>
<evidence type="ECO:0000256" key="1">
    <source>
        <dbReference type="ARBA" id="ARBA00006594"/>
    </source>
</evidence>
<dbReference type="InterPro" id="IPR001091">
    <property type="entry name" value="RM_Methyltransferase"/>
</dbReference>
<keyword evidence="2 7" id="KW-0489">Methyltransferase</keyword>
<evidence type="ECO:0000313" key="8">
    <source>
        <dbReference type="Proteomes" id="UP000441032"/>
    </source>
</evidence>
<dbReference type="GO" id="GO:0003677">
    <property type="term" value="F:DNA binding"/>
    <property type="evidence" value="ECO:0007669"/>
    <property type="project" value="InterPro"/>
</dbReference>
<evidence type="ECO:0000256" key="2">
    <source>
        <dbReference type="ARBA" id="ARBA00022603"/>
    </source>
</evidence>
<dbReference type="PRINTS" id="PR00508">
    <property type="entry name" value="S21N4MTFRASE"/>
</dbReference>
<keyword evidence="3" id="KW-0808">Transferase</keyword>
<dbReference type="InterPro" id="IPR015840">
    <property type="entry name" value="DNA_MeTrfase_ParB"/>
</dbReference>
<dbReference type="CDD" id="cd16403">
    <property type="entry name" value="ParB_N_like_MT"/>
    <property type="match status" value="1"/>
</dbReference>
<reference evidence="7 8" key="1">
    <citation type="submission" date="2019-11" db="EMBL/GenBank/DDBJ databases">
        <title>Phenotypic characterization of an OXA-22 and OXA-60 co-producing Ralstonia pickettii clinical strain.</title>
        <authorList>
            <person name="He F."/>
        </authorList>
    </citation>
    <scope>NUCLEOTIDE SEQUENCE [LARGE SCALE GENOMIC DNA]</scope>
    <source>
        <strain evidence="7 8">PSLESD1</strain>
    </source>
</reference>
<dbReference type="SUPFAM" id="SSF110849">
    <property type="entry name" value="ParB/Sulfiredoxin"/>
    <property type="match status" value="1"/>
</dbReference>
<dbReference type="PANTHER" id="PTHR33375">
    <property type="entry name" value="CHROMOSOME-PARTITIONING PROTEIN PARB-RELATED"/>
    <property type="match status" value="1"/>
</dbReference>
<dbReference type="PANTHER" id="PTHR33375:SF1">
    <property type="entry name" value="CHROMOSOME-PARTITIONING PROTEIN PARB-RELATED"/>
    <property type="match status" value="1"/>
</dbReference>
<dbReference type="SUPFAM" id="SSF53335">
    <property type="entry name" value="S-adenosyl-L-methionine-dependent methyltransferases"/>
    <property type="match status" value="1"/>
</dbReference>
<accession>A0A7X2LAC9</accession>
<gene>
    <name evidence="7" type="ORF">GJQ57_09590</name>
</gene>
<dbReference type="EMBL" id="WJYN01000003">
    <property type="protein sequence ID" value="MRS98901.1"/>
    <property type="molecule type" value="Genomic_DNA"/>
</dbReference>
<dbReference type="Pfam" id="PF02195">
    <property type="entry name" value="ParB_N"/>
    <property type="match status" value="1"/>
</dbReference>
<dbReference type="Pfam" id="PF01555">
    <property type="entry name" value="N6_N4_Mtase"/>
    <property type="match status" value="1"/>
</dbReference>
<name>A0A7X2LAC9_RALPI</name>
<dbReference type="PIRSF" id="PIRSF036758">
    <property type="entry name" value="Aden_M_ParB"/>
    <property type="match status" value="1"/>
</dbReference>
<sequence>MATTARKALPLRTRSAKPHPLDIIDRPPEALRPDPCNARLHTPRQLGHLTQSIQAFGFNVPILIDADDRVLAGHARLQAARELGLRQVPTIRLEHLTPAQARAFQIADNRLTDLSAWDERLLAEQLQELAAVDLDFSIEATGFSMGEIDLRIEGLAAQAKAADPADSLPNLEERVVSAPGDLWQLGEHRLLCGNALEEPSYRTLMDDDKAAMVFSDPPYNVPIDGFVGGKGKIRHREFAMAAGEMSPAEFQTFLATVVEHMTGHSVDGALHYLCMDWRHAHELLAAAERHYTLKNLVVWVKDRAGMGSFYRSQHELIFVFKHGKGRHRNNVELGRHGRNRSNAWHYPSIVSDRKGEEGDLLALHPTVKPIRLVADAILDASARGDIVLDPFLGSGTTLMACQRVGRRCRGMELDPRYVDVVIRRWQRDTGEAAIHVASGQTFAARERKQRKTTSTKKSATGTGR</sequence>
<dbReference type="Gene3D" id="3.40.50.150">
    <property type="entry name" value="Vaccinia Virus protein VP39"/>
    <property type="match status" value="1"/>
</dbReference>
<dbReference type="GO" id="GO:0007059">
    <property type="term" value="P:chromosome segregation"/>
    <property type="evidence" value="ECO:0007669"/>
    <property type="project" value="TreeGrafter"/>
</dbReference>
<organism evidence="7 8">
    <name type="scientific">Ralstonia pickettii</name>
    <name type="common">Burkholderia pickettii</name>
    <dbReference type="NCBI Taxonomy" id="329"/>
    <lineage>
        <taxon>Bacteria</taxon>
        <taxon>Pseudomonadati</taxon>
        <taxon>Pseudomonadota</taxon>
        <taxon>Betaproteobacteria</taxon>
        <taxon>Burkholderiales</taxon>
        <taxon>Burkholderiaceae</taxon>
        <taxon>Ralstonia</taxon>
    </lineage>
</organism>
<dbReference type="GO" id="GO:0005694">
    <property type="term" value="C:chromosome"/>
    <property type="evidence" value="ECO:0007669"/>
    <property type="project" value="TreeGrafter"/>
</dbReference>
<evidence type="ECO:0000256" key="3">
    <source>
        <dbReference type="ARBA" id="ARBA00022679"/>
    </source>
</evidence>
<dbReference type="PROSITE" id="PS00092">
    <property type="entry name" value="N6_MTASE"/>
    <property type="match status" value="1"/>
</dbReference>
<dbReference type="InterPro" id="IPR036086">
    <property type="entry name" value="ParB/Sulfiredoxin_sf"/>
</dbReference>
<dbReference type="SMART" id="SM00470">
    <property type="entry name" value="ParB"/>
    <property type="match status" value="1"/>
</dbReference>
<dbReference type="GO" id="GO:0032259">
    <property type="term" value="P:methylation"/>
    <property type="evidence" value="ECO:0007669"/>
    <property type="project" value="UniProtKB-KW"/>
</dbReference>
<dbReference type="InterPro" id="IPR029063">
    <property type="entry name" value="SAM-dependent_MTases_sf"/>
</dbReference>
<dbReference type="Gene3D" id="3.90.1530.10">
    <property type="entry name" value="Conserved hypothetical protein from pyrococcus furiosus pfu- 392566-001, ParB domain"/>
    <property type="match status" value="1"/>
</dbReference>
<dbReference type="EC" id="2.1.1.-" evidence="4"/>
<dbReference type="InterPro" id="IPR050336">
    <property type="entry name" value="Chromosome_partition/occlusion"/>
</dbReference>
<comment type="caution">
    <text evidence="7">The sequence shown here is derived from an EMBL/GenBank/DDBJ whole genome shotgun (WGS) entry which is preliminary data.</text>
</comment>
<dbReference type="InterPro" id="IPR002052">
    <property type="entry name" value="DNA_methylase_N6_adenine_CS"/>
</dbReference>
<feature type="domain" description="ParB-like N-terminal" evidence="6">
    <location>
        <begin position="24"/>
        <end position="110"/>
    </location>
</feature>